<dbReference type="GO" id="GO:0006567">
    <property type="term" value="P:L-threonine catabolic process"/>
    <property type="evidence" value="ECO:0007669"/>
    <property type="project" value="TreeGrafter"/>
</dbReference>
<dbReference type="GO" id="GO:0006545">
    <property type="term" value="P:glycine biosynthetic process"/>
    <property type="evidence" value="ECO:0007669"/>
    <property type="project" value="TreeGrafter"/>
</dbReference>
<dbReference type="NCBIfam" id="NF041359">
    <property type="entry name" value="GntG_guanitoxin"/>
    <property type="match status" value="1"/>
</dbReference>
<comment type="similarity">
    <text evidence="2">Belongs to the threonine aldolase family.</text>
</comment>
<dbReference type="InterPro" id="IPR015421">
    <property type="entry name" value="PyrdxlP-dep_Trfase_major"/>
</dbReference>
<organism evidence="5">
    <name type="scientific">marine sediment metagenome</name>
    <dbReference type="NCBI Taxonomy" id="412755"/>
    <lineage>
        <taxon>unclassified sequences</taxon>
        <taxon>metagenomes</taxon>
        <taxon>ecological metagenomes</taxon>
    </lineage>
</organism>
<feature type="non-terminal residue" evidence="5">
    <location>
        <position position="139"/>
    </location>
</feature>
<dbReference type="PANTHER" id="PTHR48097:SF9">
    <property type="entry name" value="L-THREONINE ALDOLASE"/>
    <property type="match status" value="1"/>
</dbReference>
<dbReference type="InterPro" id="IPR001597">
    <property type="entry name" value="ArAA_b-elim_lyase/Thr_aldolase"/>
</dbReference>
<dbReference type="PANTHER" id="PTHR48097">
    <property type="entry name" value="L-THREONINE ALDOLASE-RELATED"/>
    <property type="match status" value="1"/>
</dbReference>
<comment type="caution">
    <text evidence="5">The sequence shown here is derived from an EMBL/GenBank/DDBJ whole genome shotgun (WGS) entry which is preliminary data.</text>
</comment>
<reference evidence="5" key="1">
    <citation type="journal article" date="2014" name="Front. Microbiol.">
        <title>High frequency of phylogenetically diverse reductive dehalogenase-homologous genes in deep subseafloor sedimentary metagenomes.</title>
        <authorList>
            <person name="Kawai M."/>
            <person name="Futagami T."/>
            <person name="Toyoda A."/>
            <person name="Takaki Y."/>
            <person name="Nishi S."/>
            <person name="Hori S."/>
            <person name="Arai W."/>
            <person name="Tsubouchi T."/>
            <person name="Morono Y."/>
            <person name="Uchiyama I."/>
            <person name="Ito T."/>
            <person name="Fujiyama A."/>
            <person name="Inagaki F."/>
            <person name="Takami H."/>
        </authorList>
    </citation>
    <scope>NUCLEOTIDE SEQUENCE</scope>
    <source>
        <strain evidence="5">Expedition CK06-06</strain>
    </source>
</reference>
<evidence type="ECO:0000256" key="2">
    <source>
        <dbReference type="ARBA" id="ARBA00006966"/>
    </source>
</evidence>
<dbReference type="Pfam" id="PF01212">
    <property type="entry name" value="Beta_elim_lyase"/>
    <property type="match status" value="1"/>
</dbReference>
<comment type="cofactor">
    <cofactor evidence="1">
        <name>pyridoxal 5'-phosphate</name>
        <dbReference type="ChEBI" id="CHEBI:597326"/>
    </cofactor>
</comment>
<evidence type="ECO:0000256" key="3">
    <source>
        <dbReference type="ARBA" id="ARBA00022898"/>
    </source>
</evidence>
<dbReference type="GO" id="GO:0008732">
    <property type="term" value="F:L-allo-threonine aldolase activity"/>
    <property type="evidence" value="ECO:0007669"/>
    <property type="project" value="TreeGrafter"/>
</dbReference>
<dbReference type="InterPro" id="IPR015424">
    <property type="entry name" value="PyrdxlP-dep_Trfase"/>
</dbReference>
<dbReference type="SUPFAM" id="SSF53383">
    <property type="entry name" value="PLP-dependent transferases"/>
    <property type="match status" value="1"/>
</dbReference>
<keyword evidence="3" id="KW-0663">Pyridoxal phosphate</keyword>
<name>X1ULM7_9ZZZZ</name>
<evidence type="ECO:0000259" key="4">
    <source>
        <dbReference type="Pfam" id="PF01212"/>
    </source>
</evidence>
<dbReference type="GO" id="GO:0005829">
    <property type="term" value="C:cytosol"/>
    <property type="evidence" value="ECO:0007669"/>
    <property type="project" value="TreeGrafter"/>
</dbReference>
<evidence type="ECO:0000313" key="5">
    <source>
        <dbReference type="EMBL" id="GAI93259.1"/>
    </source>
</evidence>
<proteinExistence type="inferred from homology"/>
<gene>
    <name evidence="5" type="ORF">S12H4_40463</name>
</gene>
<sequence>MRIVDLRSDTITKPTPSMRRAMADAEVGDDVFGEDPTVNRLEEMAAERLGKEAALFVASGTMANMVSLMSHCGRGDEIILGDRAHTFLYEQGGSAAIGGIHPRTVPNQPDGKLALNDIEYAIRADNDHFPRTRLIVLEN</sequence>
<accession>X1ULM7</accession>
<dbReference type="Gene3D" id="3.40.640.10">
    <property type="entry name" value="Type I PLP-dependent aspartate aminotransferase-like (Major domain)"/>
    <property type="match status" value="1"/>
</dbReference>
<protein>
    <recommendedName>
        <fullName evidence="4">Aromatic amino acid beta-eliminating lyase/threonine aldolase domain-containing protein</fullName>
    </recommendedName>
</protein>
<dbReference type="AlphaFoldDB" id="X1ULM7"/>
<feature type="domain" description="Aromatic amino acid beta-eliminating lyase/threonine aldolase" evidence="4">
    <location>
        <begin position="5"/>
        <end position="139"/>
    </location>
</feature>
<dbReference type="InterPro" id="IPR023603">
    <property type="entry name" value="Low_specificity_L-TA-like"/>
</dbReference>
<evidence type="ECO:0000256" key="1">
    <source>
        <dbReference type="ARBA" id="ARBA00001933"/>
    </source>
</evidence>
<dbReference type="EMBL" id="BARW01024554">
    <property type="protein sequence ID" value="GAI93259.1"/>
    <property type="molecule type" value="Genomic_DNA"/>
</dbReference>